<gene>
    <name evidence="6" type="ORF">AC477_00955</name>
</gene>
<evidence type="ECO:0000313" key="7">
    <source>
        <dbReference type="Proteomes" id="UP000037237"/>
    </source>
</evidence>
<sequence>MIEVENLTKIFNSFVAVDNLSFVIEEGEVFGLLGPNGAGKTTTIRMLAGLISPSKGSAKVKGFTVGSDSLKVRETVGILTENPSLYERLTAFENMDFFAEAYGLSDQQKKQDRIKELLTFFGLWERRNARVATFSKGMKQKLAIARALVHEPPVLFLDEPTSGLDPESSKEVRDLIAKLSANEKVTVLLCTHHLEDAQKLCFRVMIINRGKKVIVGRTNDLRNRISGTLKVEITLKNLTPEIVTAVKNIPHVKQVHQDESTSKFSVNVDDIESDTPELVKKVVEVGGLILGVNVVRPSLEEAYIKLIKEEKE</sequence>
<dbReference type="Pfam" id="PF00005">
    <property type="entry name" value="ABC_tran"/>
    <property type="match status" value="1"/>
</dbReference>
<organism evidence="6 7">
    <name type="scientific">miscellaneous Crenarchaeota group-1 archaeon SG8-32-1</name>
    <dbReference type="NCBI Taxonomy" id="1685124"/>
    <lineage>
        <taxon>Archaea</taxon>
        <taxon>Candidatus Bathyarchaeota</taxon>
        <taxon>MCG-1</taxon>
    </lineage>
</organism>
<keyword evidence="3" id="KW-0547">Nucleotide-binding</keyword>
<dbReference type="SUPFAM" id="SSF52540">
    <property type="entry name" value="P-loop containing nucleoside triphosphate hydrolases"/>
    <property type="match status" value="1"/>
</dbReference>
<dbReference type="GO" id="GO:0016887">
    <property type="term" value="F:ATP hydrolysis activity"/>
    <property type="evidence" value="ECO:0007669"/>
    <property type="project" value="InterPro"/>
</dbReference>
<comment type="similarity">
    <text evidence="1">Belongs to the ABC transporter superfamily.</text>
</comment>
<evidence type="ECO:0000256" key="2">
    <source>
        <dbReference type="ARBA" id="ARBA00022448"/>
    </source>
</evidence>
<evidence type="ECO:0000256" key="1">
    <source>
        <dbReference type="ARBA" id="ARBA00005417"/>
    </source>
</evidence>
<dbReference type="InterPro" id="IPR027417">
    <property type="entry name" value="P-loop_NTPase"/>
</dbReference>
<dbReference type="InterPro" id="IPR003439">
    <property type="entry name" value="ABC_transporter-like_ATP-bd"/>
</dbReference>
<dbReference type="Pfam" id="PF13732">
    <property type="entry name" value="DrrA1-3_C"/>
    <property type="match status" value="1"/>
</dbReference>
<evidence type="ECO:0000256" key="4">
    <source>
        <dbReference type="ARBA" id="ARBA00022840"/>
    </source>
</evidence>
<evidence type="ECO:0000259" key="5">
    <source>
        <dbReference type="PROSITE" id="PS50893"/>
    </source>
</evidence>
<dbReference type="SMART" id="SM00382">
    <property type="entry name" value="AAA"/>
    <property type="match status" value="1"/>
</dbReference>
<keyword evidence="4" id="KW-0067">ATP-binding</keyword>
<keyword evidence="2" id="KW-0813">Transport</keyword>
<dbReference type="GO" id="GO:0005524">
    <property type="term" value="F:ATP binding"/>
    <property type="evidence" value="ECO:0007669"/>
    <property type="project" value="UniProtKB-KW"/>
</dbReference>
<proteinExistence type="inferred from homology"/>
<dbReference type="PROSITE" id="PS00211">
    <property type="entry name" value="ABC_TRANSPORTER_1"/>
    <property type="match status" value="1"/>
</dbReference>
<dbReference type="EMBL" id="LFWU01000017">
    <property type="protein sequence ID" value="KON33916.1"/>
    <property type="molecule type" value="Genomic_DNA"/>
</dbReference>
<dbReference type="PANTHER" id="PTHR42711:SF5">
    <property type="entry name" value="ABC TRANSPORTER ATP-BINDING PROTEIN NATA"/>
    <property type="match status" value="1"/>
</dbReference>
<dbReference type="AlphaFoldDB" id="A0A0M0C0M7"/>
<name>A0A0M0C0M7_9ARCH</name>
<feature type="domain" description="ABC transporter" evidence="5">
    <location>
        <begin position="2"/>
        <end position="234"/>
    </location>
</feature>
<dbReference type="InterPro" id="IPR003593">
    <property type="entry name" value="AAA+_ATPase"/>
</dbReference>
<reference evidence="6 7" key="1">
    <citation type="submission" date="2015-06" db="EMBL/GenBank/DDBJ databases">
        <title>New insights into the roles of widespread benthic archaea in carbon and nitrogen cycling.</title>
        <authorList>
            <person name="Lazar C.S."/>
            <person name="Baker B.J."/>
            <person name="Seitz K.W."/>
            <person name="Hyde A.S."/>
            <person name="Dick G.J."/>
            <person name="Hinrichs K.-U."/>
            <person name="Teske A.P."/>
        </authorList>
    </citation>
    <scope>NUCLEOTIDE SEQUENCE [LARGE SCALE GENOMIC DNA]</scope>
    <source>
        <strain evidence="6">SG8-32-1</strain>
    </source>
</reference>
<evidence type="ECO:0000256" key="3">
    <source>
        <dbReference type="ARBA" id="ARBA00022741"/>
    </source>
</evidence>
<dbReference type="Proteomes" id="UP000037237">
    <property type="component" value="Unassembled WGS sequence"/>
</dbReference>
<dbReference type="InterPro" id="IPR017871">
    <property type="entry name" value="ABC_transporter-like_CS"/>
</dbReference>
<accession>A0A0M0C0M7</accession>
<evidence type="ECO:0000313" key="6">
    <source>
        <dbReference type="EMBL" id="KON33916.1"/>
    </source>
</evidence>
<protein>
    <recommendedName>
        <fullName evidence="5">ABC transporter domain-containing protein</fullName>
    </recommendedName>
</protein>
<dbReference type="InterPro" id="IPR050763">
    <property type="entry name" value="ABC_transporter_ATP-binding"/>
</dbReference>
<dbReference type="Gene3D" id="3.40.50.300">
    <property type="entry name" value="P-loop containing nucleotide triphosphate hydrolases"/>
    <property type="match status" value="1"/>
</dbReference>
<dbReference type="InterPro" id="IPR025302">
    <property type="entry name" value="DrrA1/2-like_C"/>
</dbReference>
<dbReference type="PANTHER" id="PTHR42711">
    <property type="entry name" value="ABC TRANSPORTER ATP-BINDING PROTEIN"/>
    <property type="match status" value="1"/>
</dbReference>
<comment type="caution">
    <text evidence="6">The sequence shown here is derived from an EMBL/GenBank/DDBJ whole genome shotgun (WGS) entry which is preliminary data.</text>
</comment>
<dbReference type="PROSITE" id="PS50893">
    <property type="entry name" value="ABC_TRANSPORTER_2"/>
    <property type="match status" value="1"/>
</dbReference>